<dbReference type="PANTHER" id="PTHR11360:SF303">
    <property type="entry name" value="MAJOR FACILITATOR SUPERFAMILY (MFS) PROFILE DOMAIN-CONTAINING PROTEIN"/>
    <property type="match status" value="1"/>
</dbReference>
<dbReference type="OrthoDB" id="2213137at2759"/>
<feature type="transmembrane region" description="Helical" evidence="1">
    <location>
        <begin position="484"/>
        <end position="510"/>
    </location>
</feature>
<sequence length="681" mass="76804">MKMSNRSWAWLVVFAACLINFIMAGLGRIGGILYVAFIDTFHVDRKTASAPFSIRAGTRYLLGPVVGIFGQKYGVRAVTLLGGITGTISAAGCFFVQDIVWVTFLWGGINGLATALSVTLVQIVIAQYFEKDTATATGIVFSGTCVGSFLFPIFIDIFLSYYGLDGTFLIIAAITMHVIPAAMFLGEPSWLKDRNKQMKRLDEEEILAYEYSLNKRECPIHAKDVKNKANGNIVCLPEKQFNDSTGRESECLENYIDFPYLRKNKKLVLQLFTMNNLSGNMLHDFSKKKKQIISTQDQNYLLKGSEFLEFNHETIQNKHGIFLDLMNFVNEDLINHFNTASKDEKLYDKDQTLKGSSEVNNTKQFIKCKPQLDSKITYVCEELPYSKFFLKLQEVQGYDDSHIISFFRQHSPFQVLKIITEIRKIHALCNKLQCFEPAEETISPEKSTKLENSGINLQNQHNIKPVNSFWVHIKAAFELHLNPFFVLICVCRIVYFITITCAVTVIVDFAIDQGLLEDDGKYVIAAFSVGDFIGRLCLGWITDRNYMSLDKYMLVIMILQGICTISLPIMHTRYSLFPTVVIFGIFMGSEFVQNPVLVTKYIDSNKQSIAMGGNNFFPGFLGFVLPSYIGYFRDTVGSYNGIFYINGALSIAAGLLWILKPKFDQCLSSGSAKKNTASEFL</sequence>
<dbReference type="PROSITE" id="PS51257">
    <property type="entry name" value="PROKAR_LIPOPROTEIN"/>
    <property type="match status" value="1"/>
</dbReference>
<dbReference type="Pfam" id="PF07690">
    <property type="entry name" value="MFS_1"/>
    <property type="match status" value="2"/>
</dbReference>
<keyword evidence="1" id="KW-0812">Transmembrane</keyword>
<dbReference type="InterPro" id="IPR036259">
    <property type="entry name" value="MFS_trans_sf"/>
</dbReference>
<dbReference type="GO" id="GO:0008028">
    <property type="term" value="F:monocarboxylic acid transmembrane transporter activity"/>
    <property type="evidence" value="ECO:0007669"/>
    <property type="project" value="TreeGrafter"/>
</dbReference>
<dbReference type="InterPro" id="IPR011701">
    <property type="entry name" value="MFS"/>
</dbReference>
<dbReference type="OMA" id="CVINFIM"/>
<dbReference type="Proteomes" id="UP000054359">
    <property type="component" value="Unassembled WGS sequence"/>
</dbReference>
<organism evidence="2 3">
    <name type="scientific">Stegodyphus mimosarum</name>
    <name type="common">African social velvet spider</name>
    <dbReference type="NCBI Taxonomy" id="407821"/>
    <lineage>
        <taxon>Eukaryota</taxon>
        <taxon>Metazoa</taxon>
        <taxon>Ecdysozoa</taxon>
        <taxon>Arthropoda</taxon>
        <taxon>Chelicerata</taxon>
        <taxon>Arachnida</taxon>
        <taxon>Araneae</taxon>
        <taxon>Araneomorphae</taxon>
        <taxon>Entelegynae</taxon>
        <taxon>Eresoidea</taxon>
        <taxon>Eresidae</taxon>
        <taxon>Stegodyphus</taxon>
    </lineage>
</organism>
<keyword evidence="1" id="KW-1133">Transmembrane helix</keyword>
<feature type="transmembrane region" description="Helical" evidence="1">
    <location>
        <begin position="576"/>
        <end position="597"/>
    </location>
</feature>
<keyword evidence="3" id="KW-1185">Reference proteome</keyword>
<feature type="transmembrane region" description="Helical" evidence="1">
    <location>
        <begin position="77"/>
        <end position="97"/>
    </location>
</feature>
<reference evidence="2 3" key="1">
    <citation type="submission" date="2013-11" db="EMBL/GenBank/DDBJ databases">
        <title>Genome sequencing of Stegodyphus mimosarum.</title>
        <authorList>
            <person name="Bechsgaard J."/>
        </authorList>
    </citation>
    <scope>NUCLEOTIDE SEQUENCE [LARGE SCALE GENOMIC DNA]</scope>
</reference>
<keyword evidence="1" id="KW-0472">Membrane</keyword>
<feature type="transmembrane region" description="Helical" evidence="1">
    <location>
        <begin position="138"/>
        <end position="162"/>
    </location>
</feature>
<dbReference type="Gene3D" id="1.20.1250.20">
    <property type="entry name" value="MFS general substrate transporter like domains"/>
    <property type="match status" value="2"/>
</dbReference>
<evidence type="ECO:0000313" key="3">
    <source>
        <dbReference type="Proteomes" id="UP000054359"/>
    </source>
</evidence>
<evidence type="ECO:0000313" key="2">
    <source>
        <dbReference type="EMBL" id="KFM82175.1"/>
    </source>
</evidence>
<accession>A0A087UXT6</accession>
<feature type="transmembrane region" description="Helical" evidence="1">
    <location>
        <begin position="168"/>
        <end position="191"/>
    </location>
</feature>
<feature type="transmembrane region" description="Helical" evidence="1">
    <location>
        <begin position="522"/>
        <end position="541"/>
    </location>
</feature>
<proteinExistence type="predicted"/>
<feature type="transmembrane region" description="Helical" evidence="1">
    <location>
        <begin position="103"/>
        <end position="126"/>
    </location>
</feature>
<dbReference type="SUPFAM" id="SSF103473">
    <property type="entry name" value="MFS general substrate transporter"/>
    <property type="match status" value="1"/>
</dbReference>
<dbReference type="InterPro" id="IPR050327">
    <property type="entry name" value="Proton-linked_MCT"/>
</dbReference>
<gene>
    <name evidence="2" type="ORF">X975_03537</name>
</gene>
<feature type="transmembrane region" description="Helical" evidence="1">
    <location>
        <begin position="609"/>
        <end position="629"/>
    </location>
</feature>
<dbReference type="PANTHER" id="PTHR11360">
    <property type="entry name" value="MONOCARBOXYLATE TRANSPORTER"/>
    <property type="match status" value="1"/>
</dbReference>
<protein>
    <submittedName>
        <fullName evidence="2">Monocarboxylate transporter 9</fullName>
    </submittedName>
</protein>
<feature type="transmembrane region" description="Helical" evidence="1">
    <location>
        <begin position="48"/>
        <end position="70"/>
    </location>
</feature>
<evidence type="ECO:0000256" key="1">
    <source>
        <dbReference type="SAM" id="Phobius"/>
    </source>
</evidence>
<feature type="transmembrane region" description="Helical" evidence="1">
    <location>
        <begin position="641"/>
        <end position="659"/>
    </location>
</feature>
<dbReference type="AlphaFoldDB" id="A0A087UXT6"/>
<name>A0A087UXT6_STEMI</name>
<feature type="transmembrane region" description="Helical" evidence="1">
    <location>
        <begin position="553"/>
        <end position="570"/>
    </location>
</feature>
<dbReference type="EMBL" id="KK122188">
    <property type="protein sequence ID" value="KFM82175.1"/>
    <property type="molecule type" value="Genomic_DNA"/>
</dbReference>
<feature type="non-terminal residue" evidence="2">
    <location>
        <position position="681"/>
    </location>
</feature>